<reference evidence="2 3" key="1">
    <citation type="submission" date="2007-08" db="EMBL/GenBank/DDBJ databases">
        <title>Complete sequence of Roseiflexus castenholzii DSM 13941.</title>
        <authorList>
            <consortium name="US DOE Joint Genome Institute"/>
            <person name="Copeland A."/>
            <person name="Lucas S."/>
            <person name="Lapidus A."/>
            <person name="Barry K."/>
            <person name="Glavina del Rio T."/>
            <person name="Dalin E."/>
            <person name="Tice H."/>
            <person name="Pitluck S."/>
            <person name="Thompson L.S."/>
            <person name="Brettin T."/>
            <person name="Bruce D."/>
            <person name="Detter J.C."/>
            <person name="Han C."/>
            <person name="Tapia R."/>
            <person name="Schmutz J."/>
            <person name="Larimer F."/>
            <person name="Land M."/>
            <person name="Hauser L."/>
            <person name="Kyrpides N."/>
            <person name="Mikhailova N."/>
            <person name="Bryant D.A."/>
            <person name="Hanada S."/>
            <person name="Tsukatani Y."/>
            <person name="Richardson P."/>
        </authorList>
    </citation>
    <scope>NUCLEOTIDE SEQUENCE [LARGE SCALE GENOMIC DNA]</scope>
    <source>
        <strain evidence="3">DSM 13941 / HLO8</strain>
    </source>
</reference>
<dbReference type="GO" id="GO:0009231">
    <property type="term" value="P:riboflavin biosynthetic process"/>
    <property type="evidence" value="ECO:0007669"/>
    <property type="project" value="InterPro"/>
</dbReference>
<dbReference type="Proteomes" id="UP000000263">
    <property type="component" value="Chromosome"/>
</dbReference>
<dbReference type="RefSeq" id="WP_012119586.1">
    <property type="nucleotide sequence ID" value="NC_009767.1"/>
</dbReference>
<dbReference type="AlphaFoldDB" id="A7NI56"/>
<dbReference type="InterPro" id="IPR002734">
    <property type="entry name" value="RibDG_C"/>
</dbReference>
<dbReference type="EMBL" id="CP000804">
    <property type="protein sequence ID" value="ABU57156.1"/>
    <property type="molecule type" value="Genomic_DNA"/>
</dbReference>
<dbReference type="OrthoDB" id="195113at2"/>
<sequence>MRRIRYQVVCSLDGYIASPNGEADWVPNEPDIDFAALFAQFDTLLMGRKTYEALSLDDPAYGHLFADKEIIVFSRTLRFQEHSRATIVAELTLNYVDQLRRQPGRDIWLFGGGELFRALLELERVDTVELAIAPVLLDGGAPFLPSPTVRRRLNLIDQRRCEKSGIVLLNYAVES</sequence>
<gene>
    <name evidence="2" type="ordered locus">Rcas_1055</name>
</gene>
<dbReference type="PANTHER" id="PTHR38011:SF11">
    <property type="entry name" value="2,5-DIAMINO-6-RIBOSYLAMINO-4(3H)-PYRIMIDINONE 5'-PHOSPHATE REDUCTASE"/>
    <property type="match status" value="1"/>
</dbReference>
<dbReference type="Gene3D" id="3.40.430.10">
    <property type="entry name" value="Dihydrofolate Reductase, subunit A"/>
    <property type="match status" value="1"/>
</dbReference>
<dbReference type="HOGENOM" id="CLU_043966_4_3_0"/>
<feature type="domain" description="Bacterial bifunctional deaminase-reductase C-terminal" evidence="1">
    <location>
        <begin position="4"/>
        <end position="154"/>
    </location>
</feature>
<dbReference type="STRING" id="383372.Rcas_1055"/>
<protein>
    <submittedName>
        <fullName evidence="2">Bifunctional deaminase-reductase domain protein</fullName>
    </submittedName>
</protein>
<dbReference type="SUPFAM" id="SSF53597">
    <property type="entry name" value="Dihydrofolate reductase-like"/>
    <property type="match status" value="1"/>
</dbReference>
<dbReference type="eggNOG" id="COG0262">
    <property type="taxonomic scope" value="Bacteria"/>
</dbReference>
<proteinExistence type="predicted"/>
<dbReference type="GO" id="GO:0008703">
    <property type="term" value="F:5-amino-6-(5-phosphoribosylamino)uracil reductase activity"/>
    <property type="evidence" value="ECO:0007669"/>
    <property type="project" value="InterPro"/>
</dbReference>
<dbReference type="InterPro" id="IPR050765">
    <property type="entry name" value="Riboflavin_Biosynth_HTPR"/>
</dbReference>
<name>A7NI56_ROSCS</name>
<organism evidence="2 3">
    <name type="scientific">Roseiflexus castenholzii (strain DSM 13941 / HLO8)</name>
    <dbReference type="NCBI Taxonomy" id="383372"/>
    <lineage>
        <taxon>Bacteria</taxon>
        <taxon>Bacillati</taxon>
        <taxon>Chloroflexota</taxon>
        <taxon>Chloroflexia</taxon>
        <taxon>Chloroflexales</taxon>
        <taxon>Roseiflexineae</taxon>
        <taxon>Roseiflexaceae</taxon>
        <taxon>Roseiflexus</taxon>
    </lineage>
</organism>
<dbReference type="InterPro" id="IPR024072">
    <property type="entry name" value="DHFR-like_dom_sf"/>
</dbReference>
<dbReference type="Pfam" id="PF01872">
    <property type="entry name" value="RibD_C"/>
    <property type="match status" value="1"/>
</dbReference>
<accession>A7NI56</accession>
<dbReference type="PRINTS" id="PR00070">
    <property type="entry name" value="DHFR"/>
</dbReference>
<evidence type="ECO:0000313" key="3">
    <source>
        <dbReference type="Proteomes" id="UP000000263"/>
    </source>
</evidence>
<keyword evidence="3" id="KW-1185">Reference proteome</keyword>
<dbReference type="PANTHER" id="PTHR38011">
    <property type="entry name" value="DIHYDROFOLATE REDUCTASE FAMILY PROTEIN (AFU_ORTHOLOGUE AFUA_8G06820)"/>
    <property type="match status" value="1"/>
</dbReference>
<evidence type="ECO:0000259" key="1">
    <source>
        <dbReference type="Pfam" id="PF01872"/>
    </source>
</evidence>
<dbReference type="KEGG" id="rca:Rcas_1055"/>
<evidence type="ECO:0000313" key="2">
    <source>
        <dbReference type="EMBL" id="ABU57156.1"/>
    </source>
</evidence>